<feature type="region of interest" description="Disordered" evidence="3">
    <location>
        <begin position="857"/>
        <end position="939"/>
    </location>
</feature>
<reference evidence="4" key="1">
    <citation type="submission" date="2022-01" db="EMBL/GenBank/DDBJ databases">
        <authorList>
            <person name="King R."/>
        </authorList>
    </citation>
    <scope>NUCLEOTIDE SEQUENCE</scope>
</reference>
<dbReference type="InterPro" id="IPR019734">
    <property type="entry name" value="TPR_rpt"/>
</dbReference>
<dbReference type="InterPro" id="IPR011990">
    <property type="entry name" value="TPR-like_helical_dom_sf"/>
</dbReference>
<evidence type="ECO:0000313" key="5">
    <source>
        <dbReference type="Proteomes" id="UP001152798"/>
    </source>
</evidence>
<feature type="compositionally biased region" description="Basic residues" evidence="3">
    <location>
        <begin position="289"/>
        <end position="300"/>
    </location>
</feature>
<evidence type="ECO:0008006" key="6">
    <source>
        <dbReference type="Google" id="ProtNLM"/>
    </source>
</evidence>
<evidence type="ECO:0000313" key="4">
    <source>
        <dbReference type="EMBL" id="CAH1407766.1"/>
    </source>
</evidence>
<dbReference type="Gene3D" id="1.25.40.10">
    <property type="entry name" value="Tetratricopeptide repeat domain"/>
    <property type="match status" value="2"/>
</dbReference>
<feature type="compositionally biased region" description="Basic and acidic residues" evidence="3">
    <location>
        <begin position="276"/>
        <end position="288"/>
    </location>
</feature>
<dbReference type="SMART" id="SM00028">
    <property type="entry name" value="TPR"/>
    <property type="match status" value="4"/>
</dbReference>
<dbReference type="OrthoDB" id="6627897at2759"/>
<feature type="compositionally biased region" description="Polar residues" evidence="3">
    <location>
        <begin position="857"/>
        <end position="873"/>
    </location>
</feature>
<sequence>FLCFILGLRYTTYTENFEESQYFALKRIKKRQEMAPKKGSKQKTPLKSEQVTVPLIDTLKNDYFGRIEIHILNLESKVETGTFTLIIVYGNNFIGKVSKINIPDGGGDVDINRKFFLFIKAVDNYVMDALLSTPFFFSLIEGENKLDPKLFATLGVGAAIQSNVVGQGNLGIMPLLTGQHQIQSNVVLEPPGVQDTVFFRRTYSEHPRISVKLVDSRKNLSAKEMNNIMWLSVESVYNLDKSHFLEDAEHTLVFPMPSMSIDEEHAMLEEMFAVGEEPHEEVKPESKKTASKKSKPKTKSQKQQSARTSIDTPPPQKVEIKKPPDLDLIQFDRGIYKWEQTVDIRKKWASLASINGAPAMTDQRIRTDGGDLLSTVAIDIRKKFRSKSEPRIEWNMVRPIWLHRDLESLVKERIMQYGVWPFELLMLGKLFVERDQLPGSLKEKLADDNDMMEDLKTEIDSIFSEFKEVLDIMKATGNEKSDNKAEMAKKVAGLESRVMQLLSAYEPKKKKKFLAHMPFIERIRESKKLAREEGSTSIGDSTSESTEGPKEFLNQDDIVLLERKAYVAWVDLSPLLVPGCTHLRTAGVLQYFNREEAVAKWGLTTTFSGDPEEMISRDKDLSRMLRKDPADINKIYMDLKKSDLVKGSTNLLLLLGHLLELAYNLKESELAQPVEHVTEPVLRSASEIDEKKRTKTLKFHDGAKKKIKSGKRSKLDATESLTKARDFGNVSPKAGRLKTDSTGIRGFTCNDSDSKKIDWLEMKAFDVKEMRKPSSVKSKDTTPKTPKSMFSTVNDEQLLSEDENILKTKAMQYYLNKTPSHSQNVFAIYETEGIHEGKTIKSSKKYPQVAEENFATESMETLPTELPTNSIESSPKGFPSDQKKILHQRDSKLKTKYKPDKKSITKQSFNEQEEPKKLETSDASLLTNTSDHQSSIQTTSLEMSQLDEDEPVFELFKTLLINIINKYQTLKNKYQALKKIKAKEGVPLLNTSDQDTISFSSEGEYDGEYTDEYLSSNDETNLTKVEPRHKMWHIGQNLSDDLMDNQIQYTNDVRKMAVLEREFLLLKRLRLAQLKFEWEEKLKDIMPEYLENSKGQKVVVIIEIKLLKPLIPKPTLTEINMDIQELVKNRCEKKKPLYYVNDTVDDFHNCIVTLTDLITTEYQDFKKSYSILMDPLSGDDGNDFYAYLEKSRAHQIITESLSEGMKGYLSTALRDPIPTADKNDQKKLRYYVGWLYARIVDEMQSVVNKTIIDGDHSLPETNVGDLPNISSYDLFLFAVEAIEEMDYDRAKYYLSKRLDGDKKSDPMLWIEYAVIALRIGDFQQAMECVKEALLLNSRCKEGLLFYAVMLMTEGKFEDAQVFFNALINFYPMFVEGWMAFHMFYLIVENKTGADITLVAGTKINYDFKISSSIKPPQLSWDNKTWIGDEPGNYISTAIYFLSFNLYEFAEVCLAQELERVGTKTLVWVYYLSVCHYIQGRYEDSAKHLSKAIAEVNDYNMDPRIWILLGHNCWMMGLKKCAVQMYLQAFTKKRTDLYEHMTYIRCGFFFLEHEQAKFAKQMFLRAVKQQGTPMGWLGLGISLFMEGKIEDAELALKEANMLDTTLATAWGYLALISLYKLKEDQFLHCFREAKRYGLNDKKLALEIESISREIVSYNKSKNFDANHSS</sequence>
<dbReference type="PANTHER" id="PTHR44314">
    <property type="entry name" value="CILIA- AND FLAGELLA-ASSOCIATED PROTEIN 70"/>
    <property type="match status" value="1"/>
</dbReference>
<evidence type="ECO:0000256" key="2">
    <source>
        <dbReference type="ARBA" id="ARBA00022803"/>
    </source>
</evidence>
<accession>A0A9P0HTK3</accession>
<keyword evidence="5" id="KW-1185">Reference proteome</keyword>
<feature type="non-terminal residue" evidence="4">
    <location>
        <position position="1"/>
    </location>
</feature>
<dbReference type="GO" id="GO:0060271">
    <property type="term" value="P:cilium assembly"/>
    <property type="evidence" value="ECO:0007669"/>
    <property type="project" value="TreeGrafter"/>
</dbReference>
<dbReference type="EMBL" id="OV725083">
    <property type="protein sequence ID" value="CAH1407766.1"/>
    <property type="molecule type" value="Genomic_DNA"/>
</dbReference>
<dbReference type="PANTHER" id="PTHR44314:SF1">
    <property type="entry name" value="CILIA- AND FLAGELLA-ASSOCIATED PROTEIN 70"/>
    <property type="match status" value="1"/>
</dbReference>
<keyword evidence="1" id="KW-0677">Repeat</keyword>
<dbReference type="GO" id="GO:0003341">
    <property type="term" value="P:cilium movement"/>
    <property type="evidence" value="ECO:0007669"/>
    <property type="project" value="TreeGrafter"/>
</dbReference>
<evidence type="ECO:0000256" key="1">
    <source>
        <dbReference type="ARBA" id="ARBA00022737"/>
    </source>
</evidence>
<evidence type="ECO:0000256" key="3">
    <source>
        <dbReference type="SAM" id="MobiDB-lite"/>
    </source>
</evidence>
<organism evidence="4 5">
    <name type="scientific">Nezara viridula</name>
    <name type="common">Southern green stink bug</name>
    <name type="synonym">Cimex viridulus</name>
    <dbReference type="NCBI Taxonomy" id="85310"/>
    <lineage>
        <taxon>Eukaryota</taxon>
        <taxon>Metazoa</taxon>
        <taxon>Ecdysozoa</taxon>
        <taxon>Arthropoda</taxon>
        <taxon>Hexapoda</taxon>
        <taxon>Insecta</taxon>
        <taxon>Pterygota</taxon>
        <taxon>Neoptera</taxon>
        <taxon>Paraneoptera</taxon>
        <taxon>Hemiptera</taxon>
        <taxon>Heteroptera</taxon>
        <taxon>Panheteroptera</taxon>
        <taxon>Pentatomomorpha</taxon>
        <taxon>Pentatomoidea</taxon>
        <taxon>Pentatomidae</taxon>
        <taxon>Pentatominae</taxon>
        <taxon>Nezara</taxon>
    </lineage>
</organism>
<protein>
    <recommendedName>
        <fullName evidence="6">Tetratricopeptide repeat protein 18</fullName>
    </recommendedName>
</protein>
<proteinExistence type="predicted"/>
<dbReference type="GO" id="GO:0070062">
    <property type="term" value="C:extracellular exosome"/>
    <property type="evidence" value="ECO:0007669"/>
    <property type="project" value="TreeGrafter"/>
</dbReference>
<dbReference type="Proteomes" id="UP001152798">
    <property type="component" value="Chromosome 7"/>
</dbReference>
<feature type="region of interest" description="Disordered" evidence="3">
    <location>
        <begin position="276"/>
        <end position="323"/>
    </location>
</feature>
<feature type="compositionally biased region" description="Polar residues" evidence="3">
    <location>
        <begin position="921"/>
        <end position="939"/>
    </location>
</feature>
<name>A0A9P0HTK3_NEZVI</name>
<dbReference type="InterPro" id="IPR052628">
    <property type="entry name" value="CFAP70"/>
</dbReference>
<dbReference type="SUPFAM" id="SSF48452">
    <property type="entry name" value="TPR-like"/>
    <property type="match status" value="3"/>
</dbReference>
<keyword evidence="2" id="KW-0802">TPR repeat</keyword>
<feature type="compositionally biased region" description="Basic and acidic residues" evidence="3">
    <location>
        <begin position="881"/>
        <end position="903"/>
    </location>
</feature>
<gene>
    <name evidence="4" type="ORF">NEZAVI_LOCUS15407</name>
</gene>
<dbReference type="GO" id="GO:0031514">
    <property type="term" value="C:motile cilium"/>
    <property type="evidence" value="ECO:0007669"/>
    <property type="project" value="TreeGrafter"/>
</dbReference>